<dbReference type="EMBL" id="GEDG01005708">
    <property type="protein sequence ID" value="JAP32756.1"/>
    <property type="molecule type" value="Transcribed_RNA"/>
</dbReference>
<accession>A0A0V0IJT8</accession>
<evidence type="ECO:0000313" key="2">
    <source>
        <dbReference type="EMBL" id="JAP32756.1"/>
    </source>
</evidence>
<proteinExistence type="predicted"/>
<feature type="transmembrane region" description="Helical" evidence="1">
    <location>
        <begin position="15"/>
        <end position="32"/>
    </location>
</feature>
<protein>
    <submittedName>
        <fullName evidence="2">Putative ovule protein</fullName>
    </submittedName>
</protein>
<sequence length="65" mass="7457">MYEDEKCSSDKSNSFWLFFCFILIQTCYTNILRVTSGILILTTCHCLDMSWPGLVGNSSFLVFCL</sequence>
<reference evidence="2" key="1">
    <citation type="submission" date="2015-12" db="EMBL/GenBank/DDBJ databases">
        <title>Gene expression during late stages of embryo sac development: a critical building block for successful pollen-pistil interactions.</title>
        <authorList>
            <person name="Liu Y."/>
            <person name="Joly V."/>
            <person name="Sabar M."/>
            <person name="Matton D.P."/>
        </authorList>
    </citation>
    <scope>NUCLEOTIDE SEQUENCE</scope>
</reference>
<keyword evidence="1" id="KW-0812">Transmembrane</keyword>
<name>A0A0V0IJT8_SOLCH</name>
<dbReference type="AlphaFoldDB" id="A0A0V0IJT8"/>
<evidence type="ECO:0000256" key="1">
    <source>
        <dbReference type="SAM" id="Phobius"/>
    </source>
</evidence>
<keyword evidence="1" id="KW-0472">Membrane</keyword>
<organism evidence="2">
    <name type="scientific">Solanum chacoense</name>
    <name type="common">Chaco potato</name>
    <dbReference type="NCBI Taxonomy" id="4108"/>
    <lineage>
        <taxon>Eukaryota</taxon>
        <taxon>Viridiplantae</taxon>
        <taxon>Streptophyta</taxon>
        <taxon>Embryophyta</taxon>
        <taxon>Tracheophyta</taxon>
        <taxon>Spermatophyta</taxon>
        <taxon>Magnoliopsida</taxon>
        <taxon>eudicotyledons</taxon>
        <taxon>Gunneridae</taxon>
        <taxon>Pentapetalae</taxon>
        <taxon>asterids</taxon>
        <taxon>lamiids</taxon>
        <taxon>Solanales</taxon>
        <taxon>Solanaceae</taxon>
        <taxon>Solanoideae</taxon>
        <taxon>Solaneae</taxon>
        <taxon>Solanum</taxon>
    </lineage>
</organism>
<keyword evidence="1" id="KW-1133">Transmembrane helix</keyword>